<dbReference type="Gene3D" id="3.40.50.1980">
    <property type="entry name" value="Nitrogenase molybdenum iron protein domain"/>
    <property type="match status" value="2"/>
</dbReference>
<evidence type="ECO:0000313" key="6">
    <source>
        <dbReference type="Proteomes" id="UP000587396"/>
    </source>
</evidence>
<dbReference type="SUPFAM" id="SSF53807">
    <property type="entry name" value="Helical backbone' metal receptor"/>
    <property type="match status" value="1"/>
</dbReference>
<dbReference type="InterPro" id="IPR050902">
    <property type="entry name" value="ABC_Transporter_SBP"/>
</dbReference>
<gene>
    <name evidence="5" type="ORF">H7313_05810</name>
</gene>
<feature type="signal peptide" evidence="3">
    <location>
        <begin position="1"/>
        <end position="30"/>
    </location>
</feature>
<dbReference type="RefSeq" id="WP_185904791.1">
    <property type="nucleotide sequence ID" value="NZ_JACMSE010000003.1"/>
</dbReference>
<dbReference type="PROSITE" id="PS50983">
    <property type="entry name" value="FE_B12_PBP"/>
    <property type="match status" value="1"/>
</dbReference>
<comment type="caution">
    <text evidence="5">The sequence shown here is derived from an EMBL/GenBank/DDBJ whole genome shotgun (WGS) entry which is preliminary data.</text>
</comment>
<evidence type="ECO:0000313" key="5">
    <source>
        <dbReference type="EMBL" id="MBC2888866.1"/>
    </source>
</evidence>
<protein>
    <submittedName>
        <fullName evidence="5">ABC transporter substrate-binding protein</fullName>
    </submittedName>
</protein>
<dbReference type="InterPro" id="IPR002491">
    <property type="entry name" value="ABC_transptr_periplasmic_BD"/>
</dbReference>
<evidence type="ECO:0000256" key="3">
    <source>
        <dbReference type="SAM" id="SignalP"/>
    </source>
</evidence>
<feature type="region of interest" description="Disordered" evidence="2">
    <location>
        <begin position="35"/>
        <end position="55"/>
    </location>
</feature>
<reference evidence="5 6" key="1">
    <citation type="submission" date="2020-08" db="EMBL/GenBank/DDBJ databases">
        <authorList>
            <person name="Liu C."/>
            <person name="Sun Q."/>
        </authorList>
    </citation>
    <scope>NUCLEOTIDE SEQUENCE [LARGE SCALE GENOMIC DNA]</scope>
    <source>
        <strain evidence="5 6">N22</strain>
    </source>
</reference>
<dbReference type="Proteomes" id="UP000587396">
    <property type="component" value="Unassembled WGS sequence"/>
</dbReference>
<dbReference type="Pfam" id="PF01497">
    <property type="entry name" value="Peripla_BP_2"/>
    <property type="match status" value="1"/>
</dbReference>
<keyword evidence="3" id="KW-0732">Signal</keyword>
<organism evidence="5 6">
    <name type="scientific">Gordonibacter massiliensis</name>
    <name type="common">ex Traore et al. 2017</name>
    <dbReference type="NCBI Taxonomy" id="1841863"/>
    <lineage>
        <taxon>Bacteria</taxon>
        <taxon>Bacillati</taxon>
        <taxon>Actinomycetota</taxon>
        <taxon>Coriobacteriia</taxon>
        <taxon>Eggerthellales</taxon>
        <taxon>Eggerthellaceae</taxon>
        <taxon>Gordonibacter</taxon>
    </lineage>
</organism>
<feature type="chain" id="PRO_5039664651" evidence="3">
    <location>
        <begin position="31"/>
        <end position="377"/>
    </location>
</feature>
<dbReference type="PANTHER" id="PTHR30535">
    <property type="entry name" value="VITAMIN B12-BINDING PROTEIN"/>
    <property type="match status" value="1"/>
</dbReference>
<dbReference type="Gene3D" id="1.20.58.2180">
    <property type="match status" value="1"/>
</dbReference>
<dbReference type="AlphaFoldDB" id="A0A842JD82"/>
<evidence type="ECO:0000256" key="2">
    <source>
        <dbReference type="SAM" id="MobiDB-lite"/>
    </source>
</evidence>
<dbReference type="PROSITE" id="PS51257">
    <property type="entry name" value="PROKAR_LIPOPROTEIN"/>
    <property type="match status" value="1"/>
</dbReference>
<feature type="compositionally biased region" description="Polar residues" evidence="2">
    <location>
        <begin position="44"/>
        <end position="55"/>
    </location>
</feature>
<sequence length="377" mass="40983">MKTTRTGVWRKRIATVACAAVLCCGLAALAGCSGGDQKEESKAPEQTQTDQAATRTFTDSAGREVEVPAQIDKIAPSGHTAMQVLLTMAPDKLVSLSQELSTDQLKYFDSKLADLPITGAAFGAKGDMNKESVAAAGPQVVIDTGEYKDGLKEDLDNLQSQLGIPVVFIETPLDGYDKSYEMLGDLLGMEDRGKELGDYCKNAYDEVKTAMAAIPESERVNVAYLMGDSGLNAIAKTSYQGTVIDMCANNVVQLEKASGSGAGNEISLEQIAVWNPNLIVFGTKSIYSTVGDDAAWAGISAIESKNYYEVPSEPWCWLNNPPTVNQIMGLQWFSRLCYPDKFDNDMQDVVTSYYKTFYNYDLSQADYDKLMSTALPR</sequence>
<keyword evidence="6" id="KW-1185">Reference proteome</keyword>
<proteinExistence type="inferred from homology"/>
<feature type="domain" description="Fe/B12 periplasmic-binding" evidence="4">
    <location>
        <begin position="73"/>
        <end position="341"/>
    </location>
</feature>
<evidence type="ECO:0000259" key="4">
    <source>
        <dbReference type="PROSITE" id="PS50983"/>
    </source>
</evidence>
<evidence type="ECO:0000256" key="1">
    <source>
        <dbReference type="ARBA" id="ARBA00008814"/>
    </source>
</evidence>
<comment type="similarity">
    <text evidence="1">Belongs to the bacterial solute-binding protein 8 family.</text>
</comment>
<name>A0A842JD82_9ACTN</name>
<accession>A0A842JD82</accession>
<dbReference type="EMBL" id="JACMSE010000003">
    <property type="protein sequence ID" value="MBC2888866.1"/>
    <property type="molecule type" value="Genomic_DNA"/>
</dbReference>
<dbReference type="PANTHER" id="PTHR30535:SF34">
    <property type="entry name" value="MOLYBDATE-BINDING PROTEIN MOLA"/>
    <property type="match status" value="1"/>
</dbReference>